<reference evidence="2 3" key="1">
    <citation type="submission" date="2024-03" db="EMBL/GenBank/DDBJ databases">
        <title>The Acrasis kona genome and developmental transcriptomes reveal deep origins of eukaryotic multicellular pathways.</title>
        <authorList>
            <person name="Sheikh S."/>
            <person name="Fu C.-J."/>
            <person name="Brown M.W."/>
            <person name="Baldauf S.L."/>
        </authorList>
    </citation>
    <scope>NUCLEOTIDE SEQUENCE [LARGE SCALE GENOMIC DNA]</scope>
    <source>
        <strain evidence="2 3">ATCC MYA-3509</strain>
    </source>
</reference>
<dbReference type="PANTHER" id="PTHR16317">
    <property type="entry name" value="INTEGRIN ALPHA REPEAT DOMAIN-CONTAINING"/>
    <property type="match status" value="1"/>
</dbReference>
<proteinExistence type="predicted"/>
<protein>
    <submittedName>
        <fullName evidence="2">Uncharacterized protein</fullName>
    </submittedName>
</protein>
<dbReference type="Proteomes" id="UP001431209">
    <property type="component" value="Unassembled WGS sequence"/>
</dbReference>
<dbReference type="InterPro" id="IPR031793">
    <property type="entry name" value="KICSTOR_ITFG2"/>
</dbReference>
<sequence>MNSRQVTYVDKFSLEFLNKGTICNNALLLHDVDNDNYTEQKPRYTCDELGSISCLIAGKLQGRNVLCIICSEGEFHLFDLDIHGPSSSPVPSQHPQNTDDFDEDQNLSTDNSIEDDDAEEQLDDSNHSQSLHLPLHKAQKAGVHHSLLQSVHLNSRHLRQSVTSSIQPFATYRIPCNITCATLADIDGDGENEIVMAGTDRNIYVYRLKASVNTASESDLLRMYKLPMNDNQIFSLSTHTEKTGKQGILAGYVTGGYAFVCRGDGPDDSLQIGTFSPSHGEDSYISSKPMTVIGNAFDEQESAAFIELGGRVMVRRFHIQNNTEVNNTLTWHAELKQEVMGAFQGELVENSSTKQLVIATWDGITYILDKDHNAVCFNLKERICGFVCGMYNTSPTKPPSMCFFYVTFSDHRITVFYDIKLKSIPCCSLVTQIGSSEESLSKLKRLYSHDAVPLSDDKMRKIVSELTHLFYSSLYSFSDQHKRVLLDILREQSNKK</sequence>
<comment type="caution">
    <text evidence="2">The sequence shown here is derived from an EMBL/GenBank/DDBJ whole genome shotgun (WGS) entry which is preliminary data.</text>
</comment>
<evidence type="ECO:0000313" key="2">
    <source>
        <dbReference type="EMBL" id="KAL0488499.1"/>
    </source>
</evidence>
<dbReference type="EMBL" id="JAOPGA020001444">
    <property type="protein sequence ID" value="KAL0488499.1"/>
    <property type="molecule type" value="Genomic_DNA"/>
</dbReference>
<organism evidence="2 3">
    <name type="scientific">Acrasis kona</name>
    <dbReference type="NCBI Taxonomy" id="1008807"/>
    <lineage>
        <taxon>Eukaryota</taxon>
        <taxon>Discoba</taxon>
        <taxon>Heterolobosea</taxon>
        <taxon>Tetramitia</taxon>
        <taxon>Eutetramitia</taxon>
        <taxon>Acrasidae</taxon>
        <taxon>Acrasis</taxon>
    </lineage>
</organism>
<dbReference type="GO" id="GO:0032006">
    <property type="term" value="P:regulation of TOR signaling"/>
    <property type="evidence" value="ECO:0007669"/>
    <property type="project" value="TreeGrafter"/>
</dbReference>
<keyword evidence="3" id="KW-1185">Reference proteome</keyword>
<evidence type="ECO:0000313" key="3">
    <source>
        <dbReference type="Proteomes" id="UP001431209"/>
    </source>
</evidence>
<name>A0AAW2ZGL8_9EUKA</name>
<dbReference type="PANTHER" id="PTHR16317:SF1">
    <property type="entry name" value="KICSTOR COMPLEX PROTEIN ITFG2"/>
    <property type="match status" value="1"/>
</dbReference>
<feature type="compositionally biased region" description="Low complexity" evidence="1">
    <location>
        <begin position="86"/>
        <end position="96"/>
    </location>
</feature>
<evidence type="ECO:0000256" key="1">
    <source>
        <dbReference type="SAM" id="MobiDB-lite"/>
    </source>
</evidence>
<gene>
    <name evidence="2" type="ORF">AKO1_015532</name>
</gene>
<dbReference type="InterPro" id="IPR036322">
    <property type="entry name" value="WD40_repeat_dom_sf"/>
</dbReference>
<feature type="region of interest" description="Disordered" evidence="1">
    <location>
        <begin position="86"/>
        <end position="111"/>
    </location>
</feature>
<accession>A0AAW2ZGL8</accession>
<dbReference type="SUPFAM" id="SSF50978">
    <property type="entry name" value="WD40 repeat-like"/>
    <property type="match status" value="1"/>
</dbReference>
<dbReference type="Pfam" id="PF15907">
    <property type="entry name" value="Itfg2"/>
    <property type="match status" value="2"/>
</dbReference>
<dbReference type="AlphaFoldDB" id="A0AAW2ZGL8"/>